<evidence type="ECO:0000313" key="7">
    <source>
        <dbReference type="EMBL" id="KAF7265279.1"/>
    </source>
</evidence>
<dbReference type="OrthoDB" id="10254794at2759"/>
<comment type="subcellular location">
    <subcellularLocation>
        <location evidence="1">Cell projection</location>
        <location evidence="1">Cilium</location>
    </subcellularLocation>
</comment>
<dbReference type="InterPro" id="IPR051885">
    <property type="entry name" value="CC_CF"/>
</dbReference>
<dbReference type="EMBL" id="JAACXV010014634">
    <property type="protein sequence ID" value="KAF7265279.1"/>
    <property type="molecule type" value="Genomic_DNA"/>
</dbReference>
<gene>
    <name evidence="7" type="ORF">GWI33_021272</name>
</gene>
<evidence type="ECO:0000256" key="1">
    <source>
        <dbReference type="ARBA" id="ARBA00004138"/>
    </source>
</evidence>
<dbReference type="PANTHER" id="PTHR15654:SF1">
    <property type="entry name" value="COILED-COIL DOMAIN-CONTAINING PROTEIN 96"/>
    <property type="match status" value="1"/>
</dbReference>
<keyword evidence="2 4" id="KW-0175">Coiled coil</keyword>
<feature type="domain" description="CCDC113/CCDC96 coiled-coil" evidence="6">
    <location>
        <begin position="320"/>
        <end position="481"/>
    </location>
</feature>
<dbReference type="GO" id="GO:0036064">
    <property type="term" value="C:ciliary basal body"/>
    <property type="evidence" value="ECO:0007669"/>
    <property type="project" value="TreeGrafter"/>
</dbReference>
<organism evidence="7 8">
    <name type="scientific">Rhynchophorus ferrugineus</name>
    <name type="common">Red palm weevil</name>
    <name type="synonym">Curculio ferrugineus</name>
    <dbReference type="NCBI Taxonomy" id="354439"/>
    <lineage>
        <taxon>Eukaryota</taxon>
        <taxon>Metazoa</taxon>
        <taxon>Ecdysozoa</taxon>
        <taxon>Arthropoda</taxon>
        <taxon>Hexapoda</taxon>
        <taxon>Insecta</taxon>
        <taxon>Pterygota</taxon>
        <taxon>Neoptera</taxon>
        <taxon>Endopterygota</taxon>
        <taxon>Coleoptera</taxon>
        <taxon>Polyphaga</taxon>
        <taxon>Cucujiformia</taxon>
        <taxon>Curculionidae</taxon>
        <taxon>Dryophthorinae</taxon>
        <taxon>Rhynchophorus</taxon>
    </lineage>
</organism>
<feature type="region of interest" description="Disordered" evidence="5">
    <location>
        <begin position="501"/>
        <end position="526"/>
    </location>
</feature>
<protein>
    <recommendedName>
        <fullName evidence="6">CCDC113/CCDC96 coiled-coil domain-containing protein</fullName>
    </recommendedName>
</protein>
<comment type="caution">
    <text evidence="7">The sequence shown here is derived from an EMBL/GenBank/DDBJ whole genome shotgun (WGS) entry which is preliminary data.</text>
</comment>
<evidence type="ECO:0000313" key="8">
    <source>
        <dbReference type="Proteomes" id="UP000625711"/>
    </source>
</evidence>
<evidence type="ECO:0000256" key="5">
    <source>
        <dbReference type="SAM" id="MobiDB-lite"/>
    </source>
</evidence>
<sequence>MSQRDLFTSLSNLVKSKSEVVTNEPSDSQIIDVASEKPTDDELKTDFFEKFVPEPKSYGSIEGMREIEEDGDGEKVSSMQELIPDEEAIETTQKLTDQPEKDLSADVEDDKVSTEEYNIQAPISEKRKSTSYDILGASRIKASEADIEAFFDLAPGDNQPLFKEFEESVAEEEEQSIPEEEVSQLDRDPYYERYDVITECILVNRIKNNILHKKISMLFKRRRVEYFLKDIEPPLDLVNKYNQKLEAYGEMIQINKSEREAIAEELEVLRKKRDEKRIVVEKMFGGLQTKEELGYGLILAKTGSVISSKLVDRLLKRQRTQMNQVSTMRLKYLQLKEMLQEKFDQMEVINRIGSKFHLVDYEELKSDNRSYADKIEEREEELTRLRTKCQNTIQILAHMREKSAALDWDFYDLRNEVDRLEMMYMDTRQYLNETKKKKDHFRQAFDKEMKECGLLSEPDLLYDMEMVQRQCQKDQEQLDACIEEVQLKTVQVRNLRKKQTQLSHEVHKKKDARRLSSLTEKSSKSLRTAAQPPELYFYKGRASLCMPVIDQDMFKDLITVKPNPRVTNRGKYNFCKKANKS</sequence>
<accession>A0A834HQD3</accession>
<evidence type="ECO:0000256" key="2">
    <source>
        <dbReference type="ARBA" id="ARBA00023054"/>
    </source>
</evidence>
<keyword evidence="3" id="KW-0966">Cell projection</keyword>
<dbReference type="AlphaFoldDB" id="A0A834HQD3"/>
<evidence type="ECO:0000256" key="4">
    <source>
        <dbReference type="SAM" id="Coils"/>
    </source>
</evidence>
<evidence type="ECO:0000259" key="6">
    <source>
        <dbReference type="Pfam" id="PF13870"/>
    </source>
</evidence>
<proteinExistence type="predicted"/>
<name>A0A834HQD3_RHYFE</name>
<keyword evidence="8" id="KW-1185">Reference proteome</keyword>
<dbReference type="GO" id="GO:0060271">
    <property type="term" value="P:cilium assembly"/>
    <property type="evidence" value="ECO:0007669"/>
    <property type="project" value="TreeGrafter"/>
</dbReference>
<dbReference type="InterPro" id="IPR025254">
    <property type="entry name" value="CCDC113/CCDC96_CC"/>
</dbReference>
<reference evidence="7" key="1">
    <citation type="submission" date="2020-08" db="EMBL/GenBank/DDBJ databases">
        <title>Genome sequencing and assembly of the red palm weevil Rhynchophorus ferrugineus.</title>
        <authorList>
            <person name="Dias G.B."/>
            <person name="Bergman C.M."/>
            <person name="Manee M."/>
        </authorList>
    </citation>
    <scope>NUCLEOTIDE SEQUENCE</scope>
    <source>
        <strain evidence="7">AA-2017</strain>
        <tissue evidence="7">Whole larva</tissue>
    </source>
</reference>
<dbReference type="PANTHER" id="PTHR15654">
    <property type="entry name" value="COILED-COIL DOMAIN-CONTAINING PROTEIN 113-RELATED"/>
    <property type="match status" value="1"/>
</dbReference>
<dbReference type="Pfam" id="PF13870">
    <property type="entry name" value="CCDC113_CCDC96_CC"/>
    <property type="match status" value="1"/>
</dbReference>
<dbReference type="Proteomes" id="UP000625711">
    <property type="component" value="Unassembled WGS sequence"/>
</dbReference>
<feature type="region of interest" description="Disordered" evidence="5">
    <location>
        <begin position="91"/>
        <end position="113"/>
    </location>
</feature>
<feature type="coiled-coil region" evidence="4">
    <location>
        <begin position="361"/>
        <end position="392"/>
    </location>
</feature>
<dbReference type="GO" id="GO:0005930">
    <property type="term" value="C:axoneme"/>
    <property type="evidence" value="ECO:0007669"/>
    <property type="project" value="TreeGrafter"/>
</dbReference>
<evidence type="ECO:0000256" key="3">
    <source>
        <dbReference type="ARBA" id="ARBA00023273"/>
    </source>
</evidence>
<feature type="compositionally biased region" description="Low complexity" evidence="5">
    <location>
        <begin position="515"/>
        <end position="526"/>
    </location>
</feature>
<feature type="compositionally biased region" description="Basic and acidic residues" evidence="5">
    <location>
        <begin position="97"/>
        <end position="113"/>
    </location>
</feature>